<evidence type="ECO:0000256" key="3">
    <source>
        <dbReference type="ARBA" id="ARBA00023002"/>
    </source>
</evidence>
<dbReference type="PANTHER" id="PTHR11496">
    <property type="entry name" value="ALCOHOL DEHYDROGENASE"/>
    <property type="match status" value="1"/>
</dbReference>
<evidence type="ECO:0000256" key="4">
    <source>
        <dbReference type="ARBA" id="ARBA00023027"/>
    </source>
</evidence>
<evidence type="ECO:0000259" key="6">
    <source>
        <dbReference type="Pfam" id="PF25137"/>
    </source>
</evidence>
<dbReference type="SUPFAM" id="SSF56796">
    <property type="entry name" value="Dehydroquinate synthase-like"/>
    <property type="match status" value="1"/>
</dbReference>
<dbReference type="Gene3D" id="1.20.1090.10">
    <property type="entry name" value="Dehydroquinate synthase-like - alpha domain"/>
    <property type="match status" value="1"/>
</dbReference>
<dbReference type="Pfam" id="PF25137">
    <property type="entry name" value="ADH_Fe_C"/>
    <property type="match status" value="1"/>
</dbReference>
<dbReference type="AlphaFoldDB" id="A0A1W2EQ09"/>
<keyword evidence="4" id="KW-0520">NAD</keyword>
<dbReference type="InterPro" id="IPR056798">
    <property type="entry name" value="ADH_Fe_C"/>
</dbReference>
<feature type="domain" description="Fe-containing alcohol dehydrogenase-like C-terminal" evidence="6">
    <location>
        <begin position="195"/>
        <end position="393"/>
    </location>
</feature>
<evidence type="ECO:0000256" key="1">
    <source>
        <dbReference type="ARBA" id="ARBA00001962"/>
    </source>
</evidence>
<protein>
    <submittedName>
        <fullName evidence="7">Alcohol dehydrogenase</fullName>
    </submittedName>
</protein>
<evidence type="ECO:0000313" key="7">
    <source>
        <dbReference type="EMBL" id="SMD11799.1"/>
    </source>
</evidence>
<dbReference type="GO" id="GO:0046872">
    <property type="term" value="F:metal ion binding"/>
    <property type="evidence" value="ECO:0007669"/>
    <property type="project" value="InterPro"/>
</dbReference>
<name>A0A1W2EQ09_9BACT</name>
<comment type="cofactor">
    <cofactor evidence="1">
        <name>Fe cation</name>
        <dbReference type="ChEBI" id="CHEBI:24875"/>
    </cofactor>
</comment>
<keyword evidence="3" id="KW-0560">Oxidoreductase</keyword>
<dbReference type="GO" id="GO:0004022">
    <property type="term" value="F:alcohol dehydrogenase (NAD+) activity"/>
    <property type="evidence" value="ECO:0007669"/>
    <property type="project" value="TreeGrafter"/>
</dbReference>
<dbReference type="InterPro" id="IPR001670">
    <property type="entry name" value="ADH_Fe/GldA"/>
</dbReference>
<dbReference type="STRING" id="1121400.SAMN02746065_13812"/>
<organism evidence="7 8">
    <name type="scientific">Desulfocicer vacuolatum DSM 3385</name>
    <dbReference type="NCBI Taxonomy" id="1121400"/>
    <lineage>
        <taxon>Bacteria</taxon>
        <taxon>Pseudomonadati</taxon>
        <taxon>Thermodesulfobacteriota</taxon>
        <taxon>Desulfobacteria</taxon>
        <taxon>Desulfobacterales</taxon>
        <taxon>Desulfobacteraceae</taxon>
        <taxon>Desulfocicer</taxon>
    </lineage>
</organism>
<comment type="similarity">
    <text evidence="2">Belongs to the iron-containing alcohol dehydrogenase family.</text>
</comment>
<gene>
    <name evidence="7" type="ORF">SAMN02746065_13812</name>
</gene>
<dbReference type="FunFam" id="1.20.1090.10:FF:000001">
    <property type="entry name" value="Aldehyde-alcohol dehydrogenase"/>
    <property type="match status" value="1"/>
</dbReference>
<evidence type="ECO:0000256" key="2">
    <source>
        <dbReference type="ARBA" id="ARBA00007358"/>
    </source>
</evidence>
<evidence type="ECO:0000313" key="8">
    <source>
        <dbReference type="Proteomes" id="UP000192418"/>
    </source>
</evidence>
<dbReference type="PANTHER" id="PTHR11496:SF102">
    <property type="entry name" value="ALCOHOL DEHYDROGENASE 4"/>
    <property type="match status" value="1"/>
</dbReference>
<dbReference type="Gene3D" id="3.40.50.1970">
    <property type="match status" value="1"/>
</dbReference>
<dbReference type="Pfam" id="PF00465">
    <property type="entry name" value="Fe-ADH"/>
    <property type="match status" value="1"/>
</dbReference>
<dbReference type="Proteomes" id="UP000192418">
    <property type="component" value="Unassembled WGS sequence"/>
</dbReference>
<dbReference type="RefSeq" id="WP_170923928.1">
    <property type="nucleotide sequence ID" value="NZ_FWXY01000038.1"/>
</dbReference>
<feature type="domain" description="Alcohol dehydrogenase iron-type/glycerol dehydrogenase GldA" evidence="5">
    <location>
        <begin position="15"/>
        <end position="184"/>
    </location>
</feature>
<dbReference type="PROSITE" id="PS00913">
    <property type="entry name" value="ADH_IRON_1"/>
    <property type="match status" value="1"/>
</dbReference>
<dbReference type="InterPro" id="IPR039697">
    <property type="entry name" value="Alcohol_dehydrogenase_Fe"/>
</dbReference>
<proteinExistence type="inferred from homology"/>
<sequence length="393" mass="42305">MELFEANQKMEFYCPTKITFGPHTSLCIAEEVKAFGGTKVQIVTDKILMDLNIIQPVLKALDAAEIPYVIFDGVLPDAPARIMCQALEQFNAEGCDLVIGFGGGSSLDTAKAVSLMVTNGSNLEEMIGFHRVTKRGVPKILLSTTTVGGADVGFAIALLLDEVSQKHGIIVSNYAMPDLVINDPLLTMTMPPNITADTGIDVLVNGIEALVSTSANPFSDLYAEKVISLCAQYLPSAFVKGSNRDARYHMALAASMSGLAYMSALLGAVHGFSYVIAAAGNLTHGRSLAAVLPHVMRFNLAQCPEKFSRIAALMGKEIKGLSTVEAARLSVEAVEEILDTLGVSYRLRDYGIGKQDIPKLAEIAMEETKEIFLPTNPRDYTVGDIEQIFKSAY</sequence>
<dbReference type="CDD" id="cd08551">
    <property type="entry name" value="Fe-ADH"/>
    <property type="match status" value="1"/>
</dbReference>
<dbReference type="InterPro" id="IPR018211">
    <property type="entry name" value="ADH_Fe_CS"/>
</dbReference>
<evidence type="ECO:0000259" key="5">
    <source>
        <dbReference type="Pfam" id="PF00465"/>
    </source>
</evidence>
<dbReference type="EMBL" id="FWXY01000038">
    <property type="protein sequence ID" value="SMD11799.1"/>
    <property type="molecule type" value="Genomic_DNA"/>
</dbReference>
<accession>A0A1W2EQ09</accession>
<dbReference type="FunFam" id="3.40.50.1970:FF:000003">
    <property type="entry name" value="Alcohol dehydrogenase, iron-containing"/>
    <property type="match status" value="1"/>
</dbReference>
<keyword evidence="8" id="KW-1185">Reference proteome</keyword>
<reference evidence="7 8" key="1">
    <citation type="submission" date="2017-04" db="EMBL/GenBank/DDBJ databases">
        <authorList>
            <person name="Afonso C.L."/>
            <person name="Miller P.J."/>
            <person name="Scott M.A."/>
            <person name="Spackman E."/>
            <person name="Goraichik I."/>
            <person name="Dimitrov K.M."/>
            <person name="Suarez D.L."/>
            <person name="Swayne D.E."/>
        </authorList>
    </citation>
    <scope>NUCLEOTIDE SEQUENCE [LARGE SCALE GENOMIC DNA]</scope>
    <source>
        <strain evidence="7 8">DSM 3385</strain>
    </source>
</reference>